<evidence type="ECO:0000259" key="1">
    <source>
        <dbReference type="Pfam" id="PF14691"/>
    </source>
</evidence>
<proteinExistence type="predicted"/>
<dbReference type="AlphaFoldDB" id="X1RUQ1"/>
<comment type="caution">
    <text evidence="2">The sequence shown here is derived from an EMBL/GenBank/DDBJ whole genome shotgun (WGS) entry which is preliminary data.</text>
</comment>
<organism evidence="2">
    <name type="scientific">marine sediment metagenome</name>
    <dbReference type="NCBI Taxonomy" id="412755"/>
    <lineage>
        <taxon>unclassified sequences</taxon>
        <taxon>metagenomes</taxon>
        <taxon>ecological metagenomes</taxon>
    </lineage>
</organism>
<evidence type="ECO:0000313" key="2">
    <source>
        <dbReference type="EMBL" id="GAI84457.1"/>
    </source>
</evidence>
<dbReference type="SUPFAM" id="SSF46548">
    <property type="entry name" value="alpha-helical ferredoxin"/>
    <property type="match status" value="1"/>
</dbReference>
<reference evidence="2" key="1">
    <citation type="journal article" date="2014" name="Front. Microbiol.">
        <title>High frequency of phylogenetically diverse reductive dehalogenase-homologous genes in deep subseafloor sedimentary metagenomes.</title>
        <authorList>
            <person name="Kawai M."/>
            <person name="Futagami T."/>
            <person name="Toyoda A."/>
            <person name="Takaki Y."/>
            <person name="Nishi S."/>
            <person name="Hori S."/>
            <person name="Arai W."/>
            <person name="Tsubouchi T."/>
            <person name="Morono Y."/>
            <person name="Uchiyama I."/>
            <person name="Ito T."/>
            <person name="Fujiyama A."/>
            <person name="Inagaki F."/>
            <person name="Takami H."/>
        </authorList>
    </citation>
    <scope>NUCLEOTIDE SEQUENCE</scope>
    <source>
        <strain evidence="2">Expedition CK06-06</strain>
    </source>
</reference>
<protein>
    <recommendedName>
        <fullName evidence="1">Dihydroprymidine dehydrogenase domain-containing protein</fullName>
    </recommendedName>
</protein>
<accession>X1RUQ1</accession>
<feature type="domain" description="Dihydroprymidine dehydrogenase" evidence="1">
    <location>
        <begin position="31"/>
        <end position="107"/>
    </location>
</feature>
<dbReference type="EMBL" id="BARW01007082">
    <property type="protein sequence ID" value="GAI84457.1"/>
    <property type="molecule type" value="Genomic_DNA"/>
</dbReference>
<feature type="non-terminal residue" evidence="2">
    <location>
        <position position="132"/>
    </location>
</feature>
<dbReference type="InterPro" id="IPR028261">
    <property type="entry name" value="DPD_II"/>
</dbReference>
<dbReference type="GO" id="GO:0051536">
    <property type="term" value="F:iron-sulfur cluster binding"/>
    <property type="evidence" value="ECO:0007669"/>
    <property type="project" value="InterPro"/>
</dbReference>
<dbReference type="Pfam" id="PF14691">
    <property type="entry name" value="Fer4_20"/>
    <property type="match status" value="1"/>
</dbReference>
<gene>
    <name evidence="2" type="ORF">S12H4_14824</name>
</gene>
<sequence>MKVHTDNNRIQQARKTALELLLSNHYADCIGPCKKACPAGIDVPGYIALISMGKYTDAIRLIKQNNPLPLICGRICVHECEIACRRSRVDEPVAINPLKRYIADVDIRDPWKPEIKQKINKRAAIIGGGALR</sequence>
<dbReference type="Gene3D" id="1.10.1060.10">
    <property type="entry name" value="Alpha-helical ferredoxin"/>
    <property type="match status" value="1"/>
</dbReference>
<name>X1RUQ1_9ZZZZ</name>
<dbReference type="InterPro" id="IPR009051">
    <property type="entry name" value="Helical_ferredxn"/>
</dbReference>